<reference evidence="15" key="2">
    <citation type="submission" date="2015-06" db="UniProtKB">
        <authorList>
            <consortium name="EnsemblPlants"/>
        </authorList>
    </citation>
    <scope>IDENTIFICATION</scope>
    <source>
        <strain evidence="15">DM1-3 516 R44</strain>
    </source>
</reference>
<feature type="domain" description="RING-type" evidence="14">
    <location>
        <begin position="12"/>
        <end position="53"/>
    </location>
</feature>
<dbReference type="HOGENOM" id="CLU_1484476_0_0_1"/>
<dbReference type="GO" id="GO:0005737">
    <property type="term" value="C:cytoplasm"/>
    <property type="evidence" value="ECO:0000318"/>
    <property type="project" value="GO_Central"/>
</dbReference>
<keyword evidence="11" id="KW-0472">Membrane</keyword>
<name>M1DCR1_SOLTU</name>
<evidence type="ECO:0000256" key="11">
    <source>
        <dbReference type="ARBA" id="ARBA00023136"/>
    </source>
</evidence>
<dbReference type="InterPro" id="IPR001841">
    <property type="entry name" value="Znf_RING"/>
</dbReference>
<dbReference type="AlphaFoldDB" id="M1DCR1"/>
<accession>M1DCR1</accession>
<evidence type="ECO:0000313" key="16">
    <source>
        <dbReference type="Proteomes" id="UP000011115"/>
    </source>
</evidence>
<dbReference type="InParanoid" id="M1DCR1"/>
<protein>
    <recommendedName>
        <fullName evidence="3">RING-type E3 ubiquitin transferase</fullName>
        <ecNumber evidence="3">2.3.2.27</ecNumber>
    </recommendedName>
</protein>
<reference evidence="16" key="1">
    <citation type="journal article" date="2011" name="Nature">
        <title>Genome sequence and analysis of the tuber crop potato.</title>
        <authorList>
            <consortium name="The Potato Genome Sequencing Consortium"/>
        </authorList>
    </citation>
    <scope>NUCLEOTIDE SEQUENCE [LARGE SCALE GENOMIC DNA]</scope>
    <source>
        <strain evidence="16">cv. DM1-3 516 R44</strain>
    </source>
</reference>
<keyword evidence="8" id="KW-0833">Ubl conjugation pathway</keyword>
<dbReference type="GO" id="GO:0008270">
    <property type="term" value="F:zinc ion binding"/>
    <property type="evidence" value="ECO:0007669"/>
    <property type="project" value="UniProtKB-KW"/>
</dbReference>
<evidence type="ECO:0000259" key="14">
    <source>
        <dbReference type="PROSITE" id="PS50089"/>
    </source>
</evidence>
<keyword evidence="16" id="KW-1185">Reference proteome</keyword>
<dbReference type="SMART" id="SM00184">
    <property type="entry name" value="RING"/>
    <property type="match status" value="1"/>
</dbReference>
<evidence type="ECO:0000256" key="13">
    <source>
        <dbReference type="SAM" id="MobiDB-lite"/>
    </source>
</evidence>
<evidence type="ECO:0000313" key="15">
    <source>
        <dbReference type="EnsemblPlants" id="PGSC0003DMT400086901"/>
    </source>
</evidence>
<evidence type="ECO:0000256" key="3">
    <source>
        <dbReference type="ARBA" id="ARBA00012483"/>
    </source>
</evidence>
<dbReference type="InterPro" id="IPR013083">
    <property type="entry name" value="Znf_RING/FYVE/PHD"/>
</dbReference>
<evidence type="ECO:0000256" key="8">
    <source>
        <dbReference type="ARBA" id="ARBA00022786"/>
    </source>
</evidence>
<comment type="catalytic activity">
    <reaction evidence="1">
        <text>S-ubiquitinyl-[E2 ubiquitin-conjugating enzyme]-L-cysteine + [acceptor protein]-L-lysine = [E2 ubiquitin-conjugating enzyme]-L-cysteine + N(6)-ubiquitinyl-[acceptor protein]-L-lysine.</text>
        <dbReference type="EC" id="2.3.2.27"/>
    </reaction>
</comment>
<keyword evidence="7 12" id="KW-0863">Zinc-finger</keyword>
<dbReference type="Gene3D" id="3.30.40.10">
    <property type="entry name" value="Zinc/RING finger domain, C3HC4 (zinc finger)"/>
    <property type="match status" value="1"/>
</dbReference>
<evidence type="ECO:0000256" key="5">
    <source>
        <dbReference type="ARBA" id="ARBA00022692"/>
    </source>
</evidence>
<dbReference type="Pfam" id="PF13639">
    <property type="entry name" value="zf-RING_2"/>
    <property type="match status" value="1"/>
</dbReference>
<keyword evidence="6" id="KW-0479">Metal-binding</keyword>
<evidence type="ECO:0000256" key="2">
    <source>
        <dbReference type="ARBA" id="ARBA00004141"/>
    </source>
</evidence>
<evidence type="ECO:0000256" key="7">
    <source>
        <dbReference type="ARBA" id="ARBA00022771"/>
    </source>
</evidence>
<evidence type="ECO:0000256" key="9">
    <source>
        <dbReference type="ARBA" id="ARBA00022833"/>
    </source>
</evidence>
<dbReference type="EC" id="2.3.2.27" evidence="3"/>
<dbReference type="GO" id="GO:0016567">
    <property type="term" value="P:protein ubiquitination"/>
    <property type="evidence" value="ECO:0000318"/>
    <property type="project" value="GO_Central"/>
</dbReference>
<feature type="region of interest" description="Disordered" evidence="13">
    <location>
        <begin position="128"/>
        <end position="188"/>
    </location>
</feature>
<evidence type="ECO:0000256" key="6">
    <source>
        <dbReference type="ARBA" id="ARBA00022723"/>
    </source>
</evidence>
<dbReference type="Gramene" id="PGSC0003DMT400086901">
    <property type="protein sequence ID" value="PGSC0003DMT400086901"/>
    <property type="gene ID" value="PGSC0003DMG400036472"/>
</dbReference>
<dbReference type="GO" id="GO:0061630">
    <property type="term" value="F:ubiquitin protein ligase activity"/>
    <property type="evidence" value="ECO:0000318"/>
    <property type="project" value="GO_Central"/>
</dbReference>
<dbReference type="GO" id="GO:0016020">
    <property type="term" value="C:membrane"/>
    <property type="evidence" value="ECO:0007669"/>
    <property type="project" value="UniProtKB-SubCell"/>
</dbReference>
<evidence type="ECO:0000256" key="4">
    <source>
        <dbReference type="ARBA" id="ARBA00022679"/>
    </source>
</evidence>
<keyword evidence="9" id="KW-0862">Zinc</keyword>
<keyword evidence="10" id="KW-1133">Transmembrane helix</keyword>
<dbReference type="PANTHER" id="PTHR45977">
    <property type="entry name" value="TARGET OF ERK KINASE MPK-1"/>
    <property type="match status" value="1"/>
</dbReference>
<dbReference type="PROSITE" id="PS50089">
    <property type="entry name" value="ZF_RING_2"/>
    <property type="match status" value="1"/>
</dbReference>
<proteinExistence type="predicted"/>
<sequence>MMVKVLGEGIDCSICLSNFQIGEEANEMPCKHRFHSICIDRWLRINGSCLICRYKMPVNEQCEKKVEESGEDERDDDSSSDMGEDKVIFISRVIITPENIHQLTIPITRINRHSDDMLMEVRVHRHSDVSEAEAGDGDVSEAVGNGDVSKAENDDVPEAGNGDVSETRNGVELSFEAKPCSDTTNVGE</sequence>
<dbReference type="PANTHER" id="PTHR45977:SF4">
    <property type="entry name" value="RING-TYPE DOMAIN-CONTAINING PROTEIN"/>
    <property type="match status" value="1"/>
</dbReference>
<comment type="subcellular location">
    <subcellularLocation>
        <location evidence="2">Membrane</location>
        <topology evidence="2">Multi-pass membrane protein</topology>
    </subcellularLocation>
</comment>
<dbReference type="eggNOG" id="KOG0800">
    <property type="taxonomic scope" value="Eukaryota"/>
</dbReference>
<feature type="compositionally biased region" description="Acidic residues" evidence="13">
    <location>
        <begin position="130"/>
        <end position="139"/>
    </location>
</feature>
<dbReference type="Proteomes" id="UP000011115">
    <property type="component" value="Unassembled WGS sequence"/>
</dbReference>
<dbReference type="STRING" id="4113.M1DCR1"/>
<evidence type="ECO:0000256" key="1">
    <source>
        <dbReference type="ARBA" id="ARBA00000900"/>
    </source>
</evidence>
<dbReference type="SUPFAM" id="SSF57850">
    <property type="entry name" value="RING/U-box"/>
    <property type="match status" value="1"/>
</dbReference>
<keyword evidence="4" id="KW-0808">Transferase</keyword>
<dbReference type="PaxDb" id="4113-PGSC0003DMT400086901"/>
<organism evidence="15 16">
    <name type="scientific">Solanum tuberosum</name>
    <name type="common">Potato</name>
    <dbReference type="NCBI Taxonomy" id="4113"/>
    <lineage>
        <taxon>Eukaryota</taxon>
        <taxon>Viridiplantae</taxon>
        <taxon>Streptophyta</taxon>
        <taxon>Embryophyta</taxon>
        <taxon>Tracheophyta</taxon>
        <taxon>Spermatophyta</taxon>
        <taxon>Magnoliopsida</taxon>
        <taxon>eudicotyledons</taxon>
        <taxon>Gunneridae</taxon>
        <taxon>Pentapetalae</taxon>
        <taxon>asterids</taxon>
        <taxon>lamiids</taxon>
        <taxon>Solanales</taxon>
        <taxon>Solanaceae</taxon>
        <taxon>Solanoideae</taxon>
        <taxon>Solaneae</taxon>
        <taxon>Solanum</taxon>
    </lineage>
</organism>
<keyword evidence="5" id="KW-0812">Transmembrane</keyword>
<dbReference type="EnsemblPlants" id="PGSC0003DMT400086901">
    <property type="protein sequence ID" value="PGSC0003DMT400086901"/>
    <property type="gene ID" value="PGSC0003DMG400036472"/>
</dbReference>
<evidence type="ECO:0000256" key="10">
    <source>
        <dbReference type="ARBA" id="ARBA00022989"/>
    </source>
</evidence>
<evidence type="ECO:0000256" key="12">
    <source>
        <dbReference type="PROSITE-ProRule" id="PRU00175"/>
    </source>
</evidence>